<keyword evidence="3" id="KW-1185">Reference proteome</keyword>
<comment type="caution">
    <text evidence="2">The sequence shown here is derived from an EMBL/GenBank/DDBJ whole genome shotgun (WGS) entry which is preliminary data.</text>
</comment>
<accession>A0A502L353</accession>
<dbReference type="Proteomes" id="UP000315303">
    <property type="component" value="Unassembled WGS sequence"/>
</dbReference>
<dbReference type="InterPro" id="IPR029069">
    <property type="entry name" value="HotDog_dom_sf"/>
</dbReference>
<dbReference type="SUPFAM" id="SSF54637">
    <property type="entry name" value="Thioesterase/thiol ester dehydrase-isomerase"/>
    <property type="match status" value="1"/>
</dbReference>
<protein>
    <submittedName>
        <fullName evidence="2">PaaI family thioesterase</fullName>
    </submittedName>
</protein>
<evidence type="ECO:0000313" key="2">
    <source>
        <dbReference type="EMBL" id="TPH16443.1"/>
    </source>
</evidence>
<gene>
    <name evidence="2" type="ORF">EPA86_06810</name>
</gene>
<dbReference type="GO" id="GO:0016790">
    <property type="term" value="F:thiolester hydrolase activity"/>
    <property type="evidence" value="ECO:0007669"/>
    <property type="project" value="UniProtKB-ARBA"/>
</dbReference>
<dbReference type="OrthoDB" id="9792301at2"/>
<dbReference type="RefSeq" id="WP_140602679.1">
    <property type="nucleotide sequence ID" value="NZ_SAWY01000013.1"/>
</dbReference>
<dbReference type="Gene3D" id="3.10.129.10">
    <property type="entry name" value="Hotdog Thioesterase"/>
    <property type="match status" value="1"/>
</dbReference>
<evidence type="ECO:0000313" key="3">
    <source>
        <dbReference type="Proteomes" id="UP000315303"/>
    </source>
</evidence>
<dbReference type="InterPro" id="IPR006683">
    <property type="entry name" value="Thioestr_dom"/>
</dbReference>
<dbReference type="AlphaFoldDB" id="A0A502L353"/>
<dbReference type="Pfam" id="PF03061">
    <property type="entry name" value="4HBT"/>
    <property type="match status" value="1"/>
</dbReference>
<evidence type="ECO:0000259" key="1">
    <source>
        <dbReference type="Pfam" id="PF03061"/>
    </source>
</evidence>
<feature type="domain" description="Thioesterase" evidence="1">
    <location>
        <begin position="86"/>
        <end position="168"/>
    </location>
</feature>
<dbReference type="EMBL" id="SAWY01000013">
    <property type="protein sequence ID" value="TPH16443.1"/>
    <property type="molecule type" value="Genomic_DNA"/>
</dbReference>
<reference evidence="2 3" key="1">
    <citation type="submission" date="2019-01" db="EMBL/GenBank/DDBJ databases">
        <title>Litorilituus lipolytica sp. nov., isolated from intertidal sand of the Yellow Sea in China.</title>
        <authorList>
            <person name="Liu A."/>
        </authorList>
    </citation>
    <scope>NUCLEOTIDE SEQUENCE [LARGE SCALE GENOMIC DNA]</scope>
    <source>
        <strain evidence="2 3">RZ04</strain>
    </source>
</reference>
<proteinExistence type="predicted"/>
<organism evidence="2 3">
    <name type="scientific">Litorilituus lipolyticus</name>
    <dbReference type="NCBI Taxonomy" id="2491017"/>
    <lineage>
        <taxon>Bacteria</taxon>
        <taxon>Pseudomonadati</taxon>
        <taxon>Pseudomonadota</taxon>
        <taxon>Gammaproteobacteria</taxon>
        <taxon>Alteromonadales</taxon>
        <taxon>Colwelliaceae</taxon>
        <taxon>Litorilituus</taxon>
    </lineage>
</organism>
<sequence>MIKSFQEYYPDELSHCYGCGTNNHDGHQLRSYWLSNFIDNASDELKACVNELLSTVNIGKSNANEASNQQSIAIFTPSDKHTAIPGFVYGGLLASLIDCHGTGSASAMAYYNDNRELGSEPVMRFVTAGLNISYLAPTPKGVPLILIGQYREVKARKIVVEVLVYADNKLCVKGEVIAVLMPDSMMDNLSN</sequence>
<name>A0A502L353_9GAMM</name>
<dbReference type="CDD" id="cd03443">
    <property type="entry name" value="PaaI_thioesterase"/>
    <property type="match status" value="1"/>
</dbReference>